<dbReference type="SUPFAM" id="SSF47616">
    <property type="entry name" value="GST C-terminal domain-like"/>
    <property type="match status" value="1"/>
</dbReference>
<dbReference type="InterPro" id="IPR036249">
    <property type="entry name" value="Thioredoxin-like_sf"/>
</dbReference>
<accession>A0A261TH98</accession>
<dbReference type="PROSITE" id="PS50404">
    <property type="entry name" value="GST_NTER"/>
    <property type="match status" value="1"/>
</dbReference>
<name>A0A261TH98_9BORD</name>
<dbReference type="SUPFAM" id="SSF52833">
    <property type="entry name" value="Thioredoxin-like"/>
    <property type="match status" value="1"/>
</dbReference>
<dbReference type="AlphaFoldDB" id="A0A261TH98"/>
<dbReference type="PANTHER" id="PTHR44051:SF2">
    <property type="entry name" value="HYPOTHETICAL GLUTATHIONE S-TRANSFERASE LIKE PROTEIN"/>
    <property type="match status" value="1"/>
</dbReference>
<dbReference type="InterPro" id="IPR040079">
    <property type="entry name" value="Glutathione_S-Trfase"/>
</dbReference>
<feature type="domain" description="GST C-terminal" evidence="2">
    <location>
        <begin position="83"/>
        <end position="210"/>
    </location>
</feature>
<gene>
    <name evidence="3" type="ORF">CAL25_15360</name>
</gene>
<feature type="domain" description="GST N-terminal" evidence="1">
    <location>
        <begin position="1"/>
        <end position="81"/>
    </location>
</feature>
<evidence type="ECO:0000259" key="1">
    <source>
        <dbReference type="PROSITE" id="PS50404"/>
    </source>
</evidence>
<sequence length="216" mass="23855">MILYDTLRSGNAWKARLMAAFAGIPLERRTLSIDRGDLARPAFLDVAPLAHVPVLQLPDGSHLPESQGILFYLAQDTPWWPATPLEQARVLSWMGFEQDRHMKPLAQLRLHLALHQDADPQSALFRGYADAARAALAALDAQLARQGEQAWVATAAHPSIADVALYPYTRMAPMGGIALEPYPAIGRWLRRLEALPGYQPLFPGQPDRNLSTAEHA</sequence>
<dbReference type="InterPro" id="IPR036282">
    <property type="entry name" value="Glutathione-S-Trfase_C_sf"/>
</dbReference>
<dbReference type="EMBL" id="NEVP01000009">
    <property type="protein sequence ID" value="OZI48999.1"/>
    <property type="molecule type" value="Genomic_DNA"/>
</dbReference>
<keyword evidence="4" id="KW-1185">Reference proteome</keyword>
<dbReference type="Proteomes" id="UP000216913">
    <property type="component" value="Unassembled WGS sequence"/>
</dbReference>
<proteinExistence type="predicted"/>
<dbReference type="Gene3D" id="3.40.30.10">
    <property type="entry name" value="Glutaredoxin"/>
    <property type="match status" value="1"/>
</dbReference>
<dbReference type="SFLD" id="SFLDS00019">
    <property type="entry name" value="Glutathione_Transferase_(cytos"/>
    <property type="match status" value="1"/>
</dbReference>
<dbReference type="Pfam" id="PF00043">
    <property type="entry name" value="GST_C"/>
    <property type="match status" value="1"/>
</dbReference>
<dbReference type="Pfam" id="PF13409">
    <property type="entry name" value="GST_N_2"/>
    <property type="match status" value="1"/>
</dbReference>
<dbReference type="PANTHER" id="PTHR44051">
    <property type="entry name" value="GLUTATHIONE S-TRANSFERASE-RELATED"/>
    <property type="match status" value="1"/>
</dbReference>
<comment type="caution">
    <text evidence="3">The sequence shown here is derived from an EMBL/GenBank/DDBJ whole genome shotgun (WGS) entry which is preliminary data.</text>
</comment>
<evidence type="ECO:0000313" key="4">
    <source>
        <dbReference type="Proteomes" id="UP000216913"/>
    </source>
</evidence>
<reference evidence="3 4" key="1">
    <citation type="submission" date="2017-05" db="EMBL/GenBank/DDBJ databases">
        <title>Complete and WGS of Bordetella genogroups.</title>
        <authorList>
            <person name="Spilker T."/>
            <person name="LiPuma J."/>
        </authorList>
    </citation>
    <scope>NUCLEOTIDE SEQUENCE [LARGE SCALE GENOMIC DNA]</scope>
    <source>
        <strain evidence="3 4">AU10456</strain>
    </source>
</reference>
<dbReference type="InterPro" id="IPR004046">
    <property type="entry name" value="GST_C"/>
</dbReference>
<dbReference type="SFLD" id="SFLDG00358">
    <property type="entry name" value="Main_(cytGST)"/>
    <property type="match status" value="1"/>
</dbReference>
<dbReference type="Gene3D" id="1.20.1050.10">
    <property type="match status" value="1"/>
</dbReference>
<evidence type="ECO:0008006" key="5">
    <source>
        <dbReference type="Google" id="ProtNLM"/>
    </source>
</evidence>
<protein>
    <recommendedName>
        <fullName evidence="5">Glutathione S-transferase</fullName>
    </recommendedName>
</protein>
<evidence type="ECO:0000259" key="2">
    <source>
        <dbReference type="PROSITE" id="PS50405"/>
    </source>
</evidence>
<dbReference type="RefSeq" id="WP_094801421.1">
    <property type="nucleotide sequence ID" value="NZ_NEVP01000009.1"/>
</dbReference>
<dbReference type="OrthoDB" id="9797500at2"/>
<organism evidence="3 4">
    <name type="scientific">Bordetella genomosp. 5</name>
    <dbReference type="NCBI Taxonomy" id="1395608"/>
    <lineage>
        <taxon>Bacteria</taxon>
        <taxon>Pseudomonadati</taxon>
        <taxon>Pseudomonadota</taxon>
        <taxon>Betaproteobacteria</taxon>
        <taxon>Burkholderiales</taxon>
        <taxon>Alcaligenaceae</taxon>
        <taxon>Bordetella</taxon>
    </lineage>
</organism>
<evidence type="ECO:0000313" key="3">
    <source>
        <dbReference type="EMBL" id="OZI48999.1"/>
    </source>
</evidence>
<dbReference type="PROSITE" id="PS50405">
    <property type="entry name" value="GST_CTER"/>
    <property type="match status" value="1"/>
</dbReference>
<dbReference type="InterPro" id="IPR004045">
    <property type="entry name" value="Glutathione_S-Trfase_N"/>
</dbReference>
<dbReference type="InterPro" id="IPR010987">
    <property type="entry name" value="Glutathione-S-Trfase_C-like"/>
</dbReference>